<sequence>MELEFDDGLRRLEPLRALSVYRVVQESLSNALKHAPGQPLEVRLTRSGGAVRVHVRNRLVTAPGPAGQGISGMRERVDLLGGSFRAEPDGEGGFTVDAVVPERGGPR</sequence>
<evidence type="ECO:0000256" key="1">
    <source>
        <dbReference type="ARBA" id="ARBA00000085"/>
    </source>
</evidence>
<keyword evidence="3" id="KW-0808">Transferase</keyword>
<dbReference type="CDD" id="cd16917">
    <property type="entry name" value="HATPase_UhpB-NarQ-NarX-like"/>
    <property type="match status" value="1"/>
</dbReference>
<dbReference type="EC" id="2.7.13.3" evidence="2"/>
<dbReference type="SUPFAM" id="SSF55874">
    <property type="entry name" value="ATPase domain of HSP90 chaperone/DNA topoisomerase II/histidine kinase"/>
    <property type="match status" value="1"/>
</dbReference>
<evidence type="ECO:0000313" key="9">
    <source>
        <dbReference type="Proteomes" id="UP001595833"/>
    </source>
</evidence>
<comment type="caution">
    <text evidence="8">The sequence shown here is derived from an EMBL/GenBank/DDBJ whole genome shotgun (WGS) entry which is preliminary data.</text>
</comment>
<evidence type="ECO:0000256" key="6">
    <source>
        <dbReference type="SAM" id="MobiDB-lite"/>
    </source>
</evidence>
<accession>A0ABV9Y0Z1</accession>
<dbReference type="PANTHER" id="PTHR24421">
    <property type="entry name" value="NITRATE/NITRITE SENSOR PROTEIN NARX-RELATED"/>
    <property type="match status" value="1"/>
</dbReference>
<evidence type="ECO:0000259" key="7">
    <source>
        <dbReference type="Pfam" id="PF02518"/>
    </source>
</evidence>
<evidence type="ECO:0000256" key="2">
    <source>
        <dbReference type="ARBA" id="ARBA00012438"/>
    </source>
</evidence>
<organism evidence="8 9">
    <name type="scientific">Saccharothrix xinjiangensis</name>
    <dbReference type="NCBI Taxonomy" id="204798"/>
    <lineage>
        <taxon>Bacteria</taxon>
        <taxon>Bacillati</taxon>
        <taxon>Actinomycetota</taxon>
        <taxon>Actinomycetes</taxon>
        <taxon>Pseudonocardiales</taxon>
        <taxon>Pseudonocardiaceae</taxon>
        <taxon>Saccharothrix</taxon>
    </lineage>
</organism>
<protein>
    <recommendedName>
        <fullName evidence="2">histidine kinase</fullName>
        <ecNumber evidence="2">2.7.13.3</ecNumber>
    </recommendedName>
</protein>
<evidence type="ECO:0000256" key="5">
    <source>
        <dbReference type="ARBA" id="ARBA00023012"/>
    </source>
</evidence>
<comment type="catalytic activity">
    <reaction evidence="1">
        <text>ATP + protein L-histidine = ADP + protein N-phospho-L-histidine.</text>
        <dbReference type="EC" id="2.7.13.3"/>
    </reaction>
</comment>
<dbReference type="Proteomes" id="UP001595833">
    <property type="component" value="Unassembled WGS sequence"/>
</dbReference>
<feature type="domain" description="Histidine kinase/HSP90-like ATPase" evidence="7">
    <location>
        <begin position="19"/>
        <end position="102"/>
    </location>
</feature>
<dbReference type="EMBL" id="JBHSJB010000018">
    <property type="protein sequence ID" value="MFC5056269.1"/>
    <property type="molecule type" value="Genomic_DNA"/>
</dbReference>
<dbReference type="PANTHER" id="PTHR24421:SF10">
    <property type="entry name" value="NITRATE_NITRITE SENSOR PROTEIN NARQ"/>
    <property type="match status" value="1"/>
</dbReference>
<reference evidence="9" key="1">
    <citation type="journal article" date="2019" name="Int. J. Syst. Evol. Microbiol.">
        <title>The Global Catalogue of Microorganisms (GCM) 10K type strain sequencing project: providing services to taxonomists for standard genome sequencing and annotation.</title>
        <authorList>
            <consortium name="The Broad Institute Genomics Platform"/>
            <consortium name="The Broad Institute Genome Sequencing Center for Infectious Disease"/>
            <person name="Wu L."/>
            <person name="Ma J."/>
        </authorList>
    </citation>
    <scope>NUCLEOTIDE SEQUENCE [LARGE SCALE GENOMIC DNA]</scope>
    <source>
        <strain evidence="9">KCTC 12848</strain>
    </source>
</reference>
<evidence type="ECO:0000256" key="3">
    <source>
        <dbReference type="ARBA" id="ARBA00022679"/>
    </source>
</evidence>
<feature type="region of interest" description="Disordered" evidence="6">
    <location>
        <begin position="88"/>
        <end position="107"/>
    </location>
</feature>
<keyword evidence="4 8" id="KW-0418">Kinase</keyword>
<dbReference type="Gene3D" id="3.30.565.10">
    <property type="entry name" value="Histidine kinase-like ATPase, C-terminal domain"/>
    <property type="match status" value="1"/>
</dbReference>
<gene>
    <name evidence="8" type="ORF">ACFPFM_21230</name>
</gene>
<proteinExistence type="predicted"/>
<dbReference type="Pfam" id="PF02518">
    <property type="entry name" value="HATPase_c"/>
    <property type="match status" value="1"/>
</dbReference>
<dbReference type="RefSeq" id="WP_344040683.1">
    <property type="nucleotide sequence ID" value="NZ_BAAAKE010000024.1"/>
</dbReference>
<dbReference type="InterPro" id="IPR050482">
    <property type="entry name" value="Sensor_HK_TwoCompSys"/>
</dbReference>
<keyword evidence="9" id="KW-1185">Reference proteome</keyword>
<dbReference type="InterPro" id="IPR036890">
    <property type="entry name" value="HATPase_C_sf"/>
</dbReference>
<name>A0ABV9Y0Z1_9PSEU</name>
<evidence type="ECO:0000313" key="8">
    <source>
        <dbReference type="EMBL" id="MFC5056269.1"/>
    </source>
</evidence>
<evidence type="ECO:0000256" key="4">
    <source>
        <dbReference type="ARBA" id="ARBA00022777"/>
    </source>
</evidence>
<dbReference type="GO" id="GO:0016301">
    <property type="term" value="F:kinase activity"/>
    <property type="evidence" value="ECO:0007669"/>
    <property type="project" value="UniProtKB-KW"/>
</dbReference>
<dbReference type="InterPro" id="IPR003594">
    <property type="entry name" value="HATPase_dom"/>
</dbReference>
<keyword evidence="5" id="KW-0902">Two-component regulatory system</keyword>